<comment type="caution">
    <text evidence="12">The sequence shown here is derived from an EMBL/GenBank/DDBJ whole genome shotgun (WGS) entry which is preliminary data.</text>
</comment>
<evidence type="ECO:0000256" key="6">
    <source>
        <dbReference type="ARBA" id="ARBA00022840"/>
    </source>
</evidence>
<evidence type="ECO:0000256" key="8">
    <source>
        <dbReference type="ARBA" id="ARBA00023136"/>
    </source>
</evidence>
<name>A0A318JL18_9NEIS</name>
<dbReference type="InterPro" id="IPR017871">
    <property type="entry name" value="ABC_transporter-like_CS"/>
</dbReference>
<dbReference type="InterPro" id="IPR027417">
    <property type="entry name" value="P-loop_NTPase"/>
</dbReference>
<dbReference type="InterPro" id="IPR003439">
    <property type="entry name" value="ABC_transporter-like_ATP-bd"/>
</dbReference>
<dbReference type="Proteomes" id="UP000248395">
    <property type="component" value="Unassembled WGS sequence"/>
</dbReference>
<dbReference type="GO" id="GO:0005524">
    <property type="term" value="F:ATP binding"/>
    <property type="evidence" value="ECO:0007669"/>
    <property type="project" value="UniProtKB-KW"/>
</dbReference>
<comment type="subcellular location">
    <subcellularLocation>
        <location evidence="1">Cell membrane</location>
        <topology evidence="1">Multi-pass membrane protein</topology>
    </subcellularLocation>
</comment>
<dbReference type="GO" id="GO:0140359">
    <property type="term" value="F:ABC-type transporter activity"/>
    <property type="evidence" value="ECO:0007669"/>
    <property type="project" value="InterPro"/>
</dbReference>
<gene>
    <name evidence="12" type="ORF">DFR38_10511</name>
</gene>
<dbReference type="InterPro" id="IPR050835">
    <property type="entry name" value="ABC_transporter_sub-D"/>
</dbReference>
<dbReference type="SUPFAM" id="SSF90123">
    <property type="entry name" value="ABC transporter transmembrane region"/>
    <property type="match status" value="1"/>
</dbReference>
<dbReference type="InterPro" id="IPR036640">
    <property type="entry name" value="ABC1_TM_sf"/>
</dbReference>
<reference evidence="12 13" key="1">
    <citation type="submission" date="2018-05" db="EMBL/GenBank/DDBJ databases">
        <title>Genomic Encyclopedia of Type Strains, Phase IV (KMG-IV): sequencing the most valuable type-strain genomes for metagenomic binning, comparative biology and taxonomic classification.</title>
        <authorList>
            <person name="Goeker M."/>
        </authorList>
    </citation>
    <scope>NUCLEOTIDE SEQUENCE [LARGE SCALE GENOMIC DNA]</scope>
    <source>
        <strain evidence="12 13">DSM 25134</strain>
    </source>
</reference>
<evidence type="ECO:0000256" key="1">
    <source>
        <dbReference type="ARBA" id="ARBA00004651"/>
    </source>
</evidence>
<evidence type="ECO:0000256" key="4">
    <source>
        <dbReference type="ARBA" id="ARBA00022692"/>
    </source>
</evidence>
<dbReference type="EMBL" id="QJKC01000005">
    <property type="protein sequence ID" value="PXX48975.1"/>
    <property type="molecule type" value="Genomic_DNA"/>
</dbReference>
<dbReference type="PROSITE" id="PS00211">
    <property type="entry name" value="ABC_TRANSPORTER_1"/>
    <property type="match status" value="1"/>
</dbReference>
<dbReference type="PANTHER" id="PTHR11384:SF59">
    <property type="entry name" value="LYSOSOMAL COBALAMIN TRANSPORTER ABCD4"/>
    <property type="match status" value="1"/>
</dbReference>
<keyword evidence="13" id="KW-1185">Reference proteome</keyword>
<protein>
    <submittedName>
        <fullName evidence="12">Putative ATP-binding cassette transporter</fullName>
    </submittedName>
</protein>
<dbReference type="GO" id="GO:0016887">
    <property type="term" value="F:ATP hydrolysis activity"/>
    <property type="evidence" value="ECO:0007669"/>
    <property type="project" value="InterPro"/>
</dbReference>
<evidence type="ECO:0000259" key="10">
    <source>
        <dbReference type="PROSITE" id="PS50893"/>
    </source>
</evidence>
<dbReference type="Gene3D" id="1.20.1560.10">
    <property type="entry name" value="ABC transporter type 1, transmembrane domain"/>
    <property type="match status" value="1"/>
</dbReference>
<feature type="domain" description="ABC transporter" evidence="10">
    <location>
        <begin position="391"/>
        <end position="594"/>
    </location>
</feature>
<evidence type="ECO:0000256" key="3">
    <source>
        <dbReference type="ARBA" id="ARBA00022475"/>
    </source>
</evidence>
<dbReference type="Pfam" id="PF00005">
    <property type="entry name" value="ABC_tran"/>
    <property type="match status" value="1"/>
</dbReference>
<organism evidence="12 13">
    <name type="scientific">Aquitalea magnusonii</name>
    <dbReference type="NCBI Taxonomy" id="332411"/>
    <lineage>
        <taxon>Bacteria</taxon>
        <taxon>Pseudomonadati</taxon>
        <taxon>Pseudomonadota</taxon>
        <taxon>Betaproteobacteria</taxon>
        <taxon>Neisseriales</taxon>
        <taxon>Chromobacteriaceae</taxon>
        <taxon>Aquitalea</taxon>
    </lineage>
</organism>
<proteinExistence type="predicted"/>
<keyword evidence="3" id="KW-1003">Cell membrane</keyword>
<keyword evidence="5" id="KW-0547">Nucleotide-binding</keyword>
<dbReference type="SUPFAM" id="SSF52540">
    <property type="entry name" value="P-loop containing nucleoside triphosphate hydrolases"/>
    <property type="match status" value="1"/>
</dbReference>
<dbReference type="PANTHER" id="PTHR11384">
    <property type="entry name" value="ATP-BINDING CASSETTE, SUB-FAMILY D MEMBER"/>
    <property type="match status" value="1"/>
</dbReference>
<evidence type="ECO:0000313" key="13">
    <source>
        <dbReference type="Proteomes" id="UP000248395"/>
    </source>
</evidence>
<dbReference type="InterPro" id="IPR011527">
    <property type="entry name" value="ABC1_TM_dom"/>
</dbReference>
<dbReference type="AlphaFoldDB" id="A0A318JL18"/>
<dbReference type="CDD" id="cd03223">
    <property type="entry name" value="ABCD_peroxisomal_ALDP"/>
    <property type="match status" value="1"/>
</dbReference>
<keyword evidence="2" id="KW-0813">Transport</keyword>
<evidence type="ECO:0000256" key="7">
    <source>
        <dbReference type="ARBA" id="ARBA00022989"/>
    </source>
</evidence>
<evidence type="ECO:0000256" key="9">
    <source>
        <dbReference type="SAM" id="Phobius"/>
    </source>
</evidence>
<dbReference type="InterPro" id="IPR003593">
    <property type="entry name" value="AAA+_ATPase"/>
</dbReference>
<dbReference type="GO" id="GO:0005886">
    <property type="term" value="C:plasma membrane"/>
    <property type="evidence" value="ECO:0007669"/>
    <property type="project" value="UniProtKB-SubCell"/>
</dbReference>
<feature type="transmembrane region" description="Helical" evidence="9">
    <location>
        <begin position="211"/>
        <end position="231"/>
    </location>
</feature>
<evidence type="ECO:0000256" key="5">
    <source>
        <dbReference type="ARBA" id="ARBA00022741"/>
    </source>
</evidence>
<dbReference type="OrthoDB" id="9810134at2"/>
<feature type="transmembrane region" description="Helical" evidence="9">
    <location>
        <begin position="177"/>
        <end position="199"/>
    </location>
</feature>
<dbReference type="PROSITE" id="PS50929">
    <property type="entry name" value="ABC_TM1F"/>
    <property type="match status" value="1"/>
</dbReference>
<keyword evidence="7 9" id="KW-1133">Transmembrane helix</keyword>
<dbReference type="Gene3D" id="3.40.50.300">
    <property type="entry name" value="P-loop containing nucleotide triphosphate hydrolases"/>
    <property type="match status" value="1"/>
</dbReference>
<dbReference type="Pfam" id="PF06472">
    <property type="entry name" value="ABC_membrane_2"/>
    <property type="match status" value="1"/>
</dbReference>
<feature type="domain" description="ABC transmembrane type-1" evidence="11">
    <location>
        <begin position="59"/>
        <end position="358"/>
    </location>
</feature>
<keyword evidence="6 12" id="KW-0067">ATP-binding</keyword>
<feature type="transmembrane region" description="Helical" evidence="9">
    <location>
        <begin position="12"/>
        <end position="33"/>
    </location>
</feature>
<dbReference type="SMART" id="SM00382">
    <property type="entry name" value="AAA"/>
    <property type="match status" value="1"/>
</dbReference>
<accession>A0A318JL18</accession>
<sequence length="595" mass="67023">MNWNQELSNSLLWIAKAYGLTCLLFVLTVWALVRLTSWGRQFWQLSGSYFSLRRSAKPLLGLALILLLTLAGVRLDVVLSNWSNGLYTSLQQLNESLFWSFVRIFCILASIHVLRSLFSFYVNQSFSIHWRAWLNEQLLQKLLQNDSFYRLQYLPQRSDNPDQRIQQDVSSFVSSSLGLSMGVVSSLVSTLAYTLILWNLSGPLHLLGVDIPRAMVFAVFLYVLIATVLAVKIGRPLVRLNFLNEQYNANYRYLLVRLLEYAESIAFYAGEKVEGMLLRSRFGQIIHNNWRIVFRSLKFQGFNLIVSQTAVVFPLIVQAHRFFSKQITLGDLMQTSQAFGTLHDNLSFFRNAYDDFAGYRAVLNRLSGYCDSMQEAAALPRPDIRSDGTRLALENFSLQAPDGRTLLEQVNLDIASGSALLIRGASGSGKTTLLRSLAGLWPYSSGQIIRPQQGLMFLSQKPYLPGGTLRDALYYPASAPAAAAQEAAMVLQTVQLGHLQGRLDEERDWSQTLSLGEQQRLAFGRLLLNKPAIAFLDEASSALDEGLEDAMYRLLRQQLPATTIVSVGHRSSLLQHHGLQLQILENSRWQLASTH</sequence>
<dbReference type="RefSeq" id="WP_059286270.1">
    <property type="nucleotide sequence ID" value="NZ_LNQU01000068.1"/>
</dbReference>
<evidence type="ECO:0000256" key="2">
    <source>
        <dbReference type="ARBA" id="ARBA00022448"/>
    </source>
</evidence>
<evidence type="ECO:0000313" key="12">
    <source>
        <dbReference type="EMBL" id="PXX48975.1"/>
    </source>
</evidence>
<feature type="transmembrane region" description="Helical" evidence="9">
    <location>
        <begin position="97"/>
        <end position="122"/>
    </location>
</feature>
<keyword evidence="8 9" id="KW-0472">Membrane</keyword>
<evidence type="ECO:0000259" key="11">
    <source>
        <dbReference type="PROSITE" id="PS50929"/>
    </source>
</evidence>
<feature type="transmembrane region" description="Helical" evidence="9">
    <location>
        <begin position="59"/>
        <end position="77"/>
    </location>
</feature>
<dbReference type="PROSITE" id="PS50893">
    <property type="entry name" value="ABC_TRANSPORTER_2"/>
    <property type="match status" value="1"/>
</dbReference>
<keyword evidence="4 9" id="KW-0812">Transmembrane</keyword>